<dbReference type="InterPro" id="IPR036610">
    <property type="entry name" value="PEBP-like_sf"/>
</dbReference>
<proteinExistence type="inferred from homology"/>
<protein>
    <recommendedName>
        <fullName evidence="4">PEBP family protein</fullName>
    </recommendedName>
</protein>
<dbReference type="PANTHER" id="PTHR30289">
    <property type="entry name" value="UNCHARACTERIZED PROTEIN YBCL-RELATED"/>
    <property type="match status" value="1"/>
</dbReference>
<gene>
    <name evidence="2" type="ORF">GCM10010430_51810</name>
</gene>
<keyword evidence="3" id="KW-1185">Reference proteome</keyword>
<sequence length="188" mass="19570">MVAGVLLGCAACASSASGPVPDARASTAATTLTAAASTGPFTLTRGQGFDQSGAFIPLMTCDDPKDYSPGLEFANVPAGTAELALTMVDLDVQKIHWLQLGIPAGTRGITAHRLVPGAREALNDFGETTYTGPCPPPGTTHRYRLTLYALREPVPSSSDSSTPPAQTLKEIERRAFASAALVAPYTRH</sequence>
<evidence type="ECO:0000313" key="2">
    <source>
        <dbReference type="EMBL" id="GAA2261254.1"/>
    </source>
</evidence>
<evidence type="ECO:0008006" key="4">
    <source>
        <dbReference type="Google" id="ProtNLM"/>
    </source>
</evidence>
<dbReference type="SUPFAM" id="SSF49777">
    <property type="entry name" value="PEBP-like"/>
    <property type="match status" value="1"/>
</dbReference>
<accession>A0ABP5RIJ5</accession>
<dbReference type="NCBIfam" id="TIGR00481">
    <property type="entry name" value="YbhB/YbcL family Raf kinase inhibitor-like protein"/>
    <property type="match status" value="1"/>
</dbReference>
<dbReference type="Proteomes" id="UP001500305">
    <property type="component" value="Unassembled WGS sequence"/>
</dbReference>
<organism evidence="2 3">
    <name type="scientific">Kitasatospora cystarginea</name>
    <dbReference type="NCBI Taxonomy" id="58350"/>
    <lineage>
        <taxon>Bacteria</taxon>
        <taxon>Bacillati</taxon>
        <taxon>Actinomycetota</taxon>
        <taxon>Actinomycetes</taxon>
        <taxon>Kitasatosporales</taxon>
        <taxon>Streptomycetaceae</taxon>
        <taxon>Kitasatospora</taxon>
    </lineage>
</organism>
<comment type="caution">
    <text evidence="2">The sequence shown here is derived from an EMBL/GenBank/DDBJ whole genome shotgun (WGS) entry which is preliminary data.</text>
</comment>
<evidence type="ECO:0000313" key="3">
    <source>
        <dbReference type="Proteomes" id="UP001500305"/>
    </source>
</evidence>
<dbReference type="PANTHER" id="PTHR30289:SF1">
    <property type="entry name" value="PEBP (PHOSPHATIDYLETHANOLAMINE-BINDING PROTEIN) FAMILY PROTEIN"/>
    <property type="match status" value="1"/>
</dbReference>
<dbReference type="EMBL" id="BAAATR010000026">
    <property type="protein sequence ID" value="GAA2261254.1"/>
    <property type="molecule type" value="Genomic_DNA"/>
</dbReference>
<reference evidence="3" key="1">
    <citation type="journal article" date="2019" name="Int. J. Syst. Evol. Microbiol.">
        <title>The Global Catalogue of Microorganisms (GCM) 10K type strain sequencing project: providing services to taxonomists for standard genome sequencing and annotation.</title>
        <authorList>
            <consortium name="The Broad Institute Genomics Platform"/>
            <consortium name="The Broad Institute Genome Sequencing Center for Infectious Disease"/>
            <person name="Wu L."/>
            <person name="Ma J."/>
        </authorList>
    </citation>
    <scope>NUCLEOTIDE SEQUENCE [LARGE SCALE GENOMIC DNA]</scope>
    <source>
        <strain evidence="3">JCM 7356</strain>
    </source>
</reference>
<name>A0ABP5RIJ5_9ACTN</name>
<dbReference type="InterPro" id="IPR005247">
    <property type="entry name" value="YbhB_YbcL/LppC-like"/>
</dbReference>
<dbReference type="InterPro" id="IPR008914">
    <property type="entry name" value="PEBP"/>
</dbReference>
<dbReference type="CDD" id="cd00865">
    <property type="entry name" value="PEBP_bact_arch"/>
    <property type="match status" value="1"/>
</dbReference>
<evidence type="ECO:0000256" key="1">
    <source>
        <dbReference type="ARBA" id="ARBA00007120"/>
    </source>
</evidence>
<dbReference type="Pfam" id="PF01161">
    <property type="entry name" value="PBP"/>
    <property type="match status" value="1"/>
</dbReference>
<comment type="similarity">
    <text evidence="1">Belongs to the UPF0098 family.</text>
</comment>
<dbReference type="Gene3D" id="3.90.280.10">
    <property type="entry name" value="PEBP-like"/>
    <property type="match status" value="1"/>
</dbReference>